<evidence type="ECO:0000256" key="1">
    <source>
        <dbReference type="ARBA" id="ARBA00009670"/>
    </source>
</evidence>
<evidence type="ECO:0000256" key="2">
    <source>
        <dbReference type="SAM" id="MobiDB-lite"/>
    </source>
</evidence>
<organism evidence="4 5">
    <name type="scientific">Apatococcus lobatus</name>
    <dbReference type="NCBI Taxonomy" id="904363"/>
    <lineage>
        <taxon>Eukaryota</taxon>
        <taxon>Viridiplantae</taxon>
        <taxon>Chlorophyta</taxon>
        <taxon>core chlorophytes</taxon>
        <taxon>Trebouxiophyceae</taxon>
        <taxon>Chlorellales</taxon>
        <taxon>Chlorellaceae</taxon>
        <taxon>Apatococcus</taxon>
    </lineage>
</organism>
<sequence>MVGASFSQPPPLLPVSRRSCVVCTGFPQASRLQRPAARRNVEGAQAAATTVPSQPLTREARPFPQEEKSRWVAAMQMGNKPPELSELIAELGRAYDPERLAAVLQDRWFEVNTRAARVAVSLGSFAARVAKDAALGQFEKNMGRRAKELRRLLSQLGPSFVKVGQALSARPDLLPAPYLEALSELQDRLPSFPTTTAMALLEAELGQPVGSLYSEITPEPVAAASLGQVYKARIRATGEEVAVKVQRPGIVDNILIDMLLLRRLMKAVDRALPSVNWQGRSIAQPLTPLVDEFAGRLFGELDYIAEGHHCEKFEELYGMVPRIRTPRVYWELTSRKVITLEWVDGVKLTDKDAMAAAGLSVTDFVDVGIECTLRQLLEHGYFHADPHPGNLLACRNGDLCYLDFGMMSEAPQAARYALIAHVVHLVNKDFKAMCRDYYALEFIDRSIDTSPIAPALAEFFDDVLDTNVSNLNFKAIVDGLGDVLFQYPFRVPAYYALILRSLSVLEGLALSADRNYKLLARAYPYMARRLLTDPSPQLRQSFEELILEEGELRWNRMENLLRESRKSMDFDASQLWLLLDWLVSDQGRSIRGPLASDLVRLLDASTAESVRQRARQAGAGSGLVDRLVPTHAADQQTAQRATLLWGSLRQQLANAGVPVESLPGNNVGGAPPAADVRKALTQLSTTLSQAWPRLQAALQQPGAREMQSAIYSGLTQRAAARFVQLIFGPRADTSRSKPTDGVARAAGPSIAVSPKQVGSSPSAVVVQPSMAQLSSSRPSVSATRMR</sequence>
<dbReference type="GO" id="GO:0005524">
    <property type="term" value="F:ATP binding"/>
    <property type="evidence" value="ECO:0007669"/>
    <property type="project" value="InterPro"/>
</dbReference>
<evidence type="ECO:0000313" key="5">
    <source>
        <dbReference type="Proteomes" id="UP001438707"/>
    </source>
</evidence>
<dbReference type="InterPro" id="IPR000719">
    <property type="entry name" value="Prot_kinase_dom"/>
</dbReference>
<dbReference type="GO" id="GO:0004672">
    <property type="term" value="F:protein kinase activity"/>
    <property type="evidence" value="ECO:0007669"/>
    <property type="project" value="InterPro"/>
</dbReference>
<evidence type="ECO:0000259" key="3">
    <source>
        <dbReference type="PROSITE" id="PS50011"/>
    </source>
</evidence>
<proteinExistence type="inferred from homology"/>
<dbReference type="InterPro" id="IPR011009">
    <property type="entry name" value="Kinase-like_dom_sf"/>
</dbReference>
<feature type="domain" description="Protein kinase" evidence="3">
    <location>
        <begin position="215"/>
        <end position="552"/>
    </location>
</feature>
<dbReference type="InterPro" id="IPR004147">
    <property type="entry name" value="ABC1_dom"/>
</dbReference>
<name>A0AAW1RNZ1_9CHLO</name>
<feature type="compositionally biased region" description="Polar residues" evidence="2">
    <location>
        <begin position="769"/>
        <end position="786"/>
    </location>
</feature>
<keyword evidence="5" id="KW-1185">Reference proteome</keyword>
<dbReference type="AlphaFoldDB" id="A0AAW1RNZ1"/>
<evidence type="ECO:0000313" key="4">
    <source>
        <dbReference type="EMBL" id="KAK9835785.1"/>
    </source>
</evidence>
<dbReference type="CDD" id="cd05121">
    <property type="entry name" value="ABC1_ADCK3-like"/>
    <property type="match status" value="1"/>
</dbReference>
<dbReference type="PROSITE" id="PS50011">
    <property type="entry name" value="PROTEIN_KINASE_DOM"/>
    <property type="match status" value="1"/>
</dbReference>
<reference evidence="4 5" key="1">
    <citation type="journal article" date="2024" name="Nat. Commun.">
        <title>Phylogenomics reveals the evolutionary origins of lichenization in chlorophyte algae.</title>
        <authorList>
            <person name="Puginier C."/>
            <person name="Libourel C."/>
            <person name="Otte J."/>
            <person name="Skaloud P."/>
            <person name="Haon M."/>
            <person name="Grisel S."/>
            <person name="Petersen M."/>
            <person name="Berrin J.G."/>
            <person name="Delaux P.M."/>
            <person name="Dal Grande F."/>
            <person name="Keller J."/>
        </authorList>
    </citation>
    <scope>NUCLEOTIDE SEQUENCE [LARGE SCALE GENOMIC DNA]</scope>
    <source>
        <strain evidence="4 5">SAG 2145</strain>
    </source>
</reference>
<dbReference type="EMBL" id="JALJOS010000008">
    <property type="protein sequence ID" value="KAK9835785.1"/>
    <property type="molecule type" value="Genomic_DNA"/>
</dbReference>
<dbReference type="PANTHER" id="PTHR10566">
    <property type="entry name" value="CHAPERONE-ACTIVITY OF BC1 COMPLEX CABC1 -RELATED"/>
    <property type="match status" value="1"/>
</dbReference>
<protein>
    <recommendedName>
        <fullName evidence="3">Protein kinase domain-containing protein</fullName>
    </recommendedName>
</protein>
<feature type="compositionally biased region" description="Polar residues" evidence="2">
    <location>
        <begin position="47"/>
        <end position="56"/>
    </location>
</feature>
<comment type="caution">
    <text evidence="4">The sequence shown here is derived from an EMBL/GenBank/DDBJ whole genome shotgun (WGS) entry which is preliminary data.</text>
</comment>
<dbReference type="InterPro" id="IPR050154">
    <property type="entry name" value="UbiB_kinase"/>
</dbReference>
<dbReference type="SUPFAM" id="SSF56112">
    <property type="entry name" value="Protein kinase-like (PK-like)"/>
    <property type="match status" value="1"/>
</dbReference>
<dbReference type="Proteomes" id="UP001438707">
    <property type="component" value="Unassembled WGS sequence"/>
</dbReference>
<comment type="similarity">
    <text evidence="1">Belongs to the protein kinase superfamily. ADCK protein kinase family.</text>
</comment>
<feature type="region of interest" description="Disordered" evidence="2">
    <location>
        <begin position="34"/>
        <end position="63"/>
    </location>
</feature>
<feature type="region of interest" description="Disordered" evidence="2">
    <location>
        <begin position="731"/>
        <end position="786"/>
    </location>
</feature>
<dbReference type="PANTHER" id="PTHR10566:SF128">
    <property type="entry name" value="UBIB DOMAIN CONTAINING KINASE"/>
    <property type="match status" value="1"/>
</dbReference>
<gene>
    <name evidence="4" type="ORF">WJX74_007919</name>
</gene>
<accession>A0AAW1RNZ1</accession>
<dbReference type="Pfam" id="PF03109">
    <property type="entry name" value="ABC1"/>
    <property type="match status" value="1"/>
</dbReference>